<feature type="compositionally biased region" description="Gly residues" evidence="1">
    <location>
        <begin position="1"/>
        <end position="11"/>
    </location>
</feature>
<feature type="region of interest" description="Disordered" evidence="1">
    <location>
        <begin position="1"/>
        <end position="20"/>
    </location>
</feature>
<evidence type="ECO:0000256" key="1">
    <source>
        <dbReference type="SAM" id="MobiDB-lite"/>
    </source>
</evidence>
<sequence>MVHLPHGGGREPSGWPGVALGSWEATRGGKSSRWYIFSMEAAGSRPAGPELPWEASGYQENREQTDVLSST</sequence>
<comment type="caution">
    <text evidence="2">The sequence shown here is derived from an EMBL/GenBank/DDBJ whole genome shotgun (WGS) entry which is preliminary data.</text>
</comment>
<dbReference type="AlphaFoldDB" id="A0AAW6CEA7"/>
<accession>A0AAW6CEA7</accession>
<dbReference type="EMBL" id="JAQLWO010000060">
    <property type="protein sequence ID" value="MDB7908973.1"/>
    <property type="molecule type" value="Genomic_DNA"/>
</dbReference>
<protein>
    <submittedName>
        <fullName evidence="2">Uncharacterized protein</fullName>
    </submittedName>
</protein>
<reference evidence="2" key="1">
    <citation type="submission" date="2023-01" db="EMBL/GenBank/DDBJ databases">
        <title>Human gut microbiome strain richness.</title>
        <authorList>
            <person name="Chen-Liaw A."/>
        </authorList>
    </citation>
    <scope>NUCLEOTIDE SEQUENCE</scope>
    <source>
        <strain evidence="2">2225st1_A6_2225SCRN_200828</strain>
    </source>
</reference>
<evidence type="ECO:0000313" key="3">
    <source>
        <dbReference type="Proteomes" id="UP001211006"/>
    </source>
</evidence>
<gene>
    <name evidence="2" type="ORF">PND83_23640</name>
</gene>
<feature type="region of interest" description="Disordered" evidence="1">
    <location>
        <begin position="43"/>
        <end position="71"/>
    </location>
</feature>
<dbReference type="Proteomes" id="UP001211006">
    <property type="component" value="Unassembled WGS sequence"/>
</dbReference>
<dbReference type="RefSeq" id="WP_271909108.1">
    <property type="nucleotide sequence ID" value="NZ_JAQLWN010000052.1"/>
</dbReference>
<name>A0AAW6CEA7_FLAPL</name>
<organism evidence="2 3">
    <name type="scientific">Flavonifractor plautii</name>
    <name type="common">Fusobacterium plautii</name>
    <dbReference type="NCBI Taxonomy" id="292800"/>
    <lineage>
        <taxon>Bacteria</taxon>
        <taxon>Bacillati</taxon>
        <taxon>Bacillota</taxon>
        <taxon>Clostridia</taxon>
        <taxon>Eubacteriales</taxon>
        <taxon>Oscillospiraceae</taxon>
        <taxon>Flavonifractor</taxon>
    </lineage>
</organism>
<evidence type="ECO:0000313" key="2">
    <source>
        <dbReference type="EMBL" id="MDB7908973.1"/>
    </source>
</evidence>
<proteinExistence type="predicted"/>